<dbReference type="InterPro" id="IPR001254">
    <property type="entry name" value="Trypsin_dom"/>
</dbReference>
<dbReference type="OrthoDB" id="546450at2759"/>
<evidence type="ECO:0000256" key="5">
    <source>
        <dbReference type="ARBA" id="ARBA00023180"/>
    </source>
</evidence>
<dbReference type="EMBL" id="SJOL01007204">
    <property type="protein sequence ID" value="TGZ63361.1"/>
    <property type="molecule type" value="Genomic_DNA"/>
</dbReference>
<dbReference type="InterPro" id="IPR043504">
    <property type="entry name" value="Peptidase_S1_PA_chymotrypsin"/>
</dbReference>
<dbReference type="Pfam" id="PF00089">
    <property type="entry name" value="Trypsin"/>
    <property type="match status" value="2"/>
</dbReference>
<reference evidence="7 8" key="1">
    <citation type="journal article" date="2019" name="BMC Genomics">
        <title>New insights from Opisthorchis felineus genome: update on genomics of the epidemiologically important liver flukes.</title>
        <authorList>
            <person name="Ershov N.I."/>
            <person name="Mordvinov V.A."/>
            <person name="Prokhortchouk E.B."/>
            <person name="Pakharukova M.Y."/>
            <person name="Gunbin K.V."/>
            <person name="Ustyantsev K."/>
            <person name="Genaev M.A."/>
            <person name="Blinov A.G."/>
            <person name="Mazur A."/>
            <person name="Boulygina E."/>
            <person name="Tsygankova S."/>
            <person name="Khrameeva E."/>
            <person name="Chekanov N."/>
            <person name="Fan G."/>
            <person name="Xiao A."/>
            <person name="Zhang H."/>
            <person name="Xu X."/>
            <person name="Yang H."/>
            <person name="Solovyev V."/>
            <person name="Lee S.M."/>
            <person name="Liu X."/>
            <person name="Afonnikov D.A."/>
            <person name="Skryabin K.G."/>
        </authorList>
    </citation>
    <scope>NUCLEOTIDE SEQUENCE [LARGE SCALE GENOMIC DNA]</scope>
    <source>
        <strain evidence="7">AK-0245</strain>
        <tissue evidence="7">Whole organism</tissue>
    </source>
</reference>
<evidence type="ECO:0000256" key="2">
    <source>
        <dbReference type="ARBA" id="ARBA00022525"/>
    </source>
</evidence>
<accession>A0A4S2LIR7</accession>
<keyword evidence="2" id="KW-0964">Secreted</keyword>
<dbReference type="PRINTS" id="PR00722">
    <property type="entry name" value="CHYMOTRYPSIN"/>
</dbReference>
<keyword evidence="4" id="KW-1015">Disulfide bond</keyword>
<keyword evidence="3" id="KW-0732">Signal</keyword>
<dbReference type="PROSITE" id="PS50240">
    <property type="entry name" value="TRYPSIN_DOM"/>
    <property type="match status" value="1"/>
</dbReference>
<dbReference type="PANTHER" id="PTHR24252:SF7">
    <property type="entry name" value="HYALIN"/>
    <property type="match status" value="1"/>
</dbReference>
<evidence type="ECO:0000259" key="6">
    <source>
        <dbReference type="PROSITE" id="PS50240"/>
    </source>
</evidence>
<dbReference type="GO" id="GO:0004252">
    <property type="term" value="F:serine-type endopeptidase activity"/>
    <property type="evidence" value="ECO:0007669"/>
    <property type="project" value="InterPro"/>
</dbReference>
<dbReference type="Gene3D" id="2.40.10.10">
    <property type="entry name" value="Trypsin-like serine proteases"/>
    <property type="match status" value="1"/>
</dbReference>
<dbReference type="Proteomes" id="UP000308267">
    <property type="component" value="Unassembled WGS sequence"/>
</dbReference>
<dbReference type="FunFam" id="2.40.10.10:FF:000054">
    <property type="entry name" value="Complement C1r subcomponent"/>
    <property type="match status" value="1"/>
</dbReference>
<dbReference type="AlphaFoldDB" id="A0A4S2LIR7"/>
<protein>
    <recommendedName>
        <fullName evidence="6">Peptidase S1 domain-containing protein</fullName>
    </recommendedName>
</protein>
<dbReference type="SMART" id="SM00020">
    <property type="entry name" value="Tryp_SPc"/>
    <property type="match status" value="1"/>
</dbReference>
<dbReference type="STRING" id="147828.A0A4S2LIR7"/>
<dbReference type="InterPro" id="IPR001314">
    <property type="entry name" value="Peptidase_S1A"/>
</dbReference>
<gene>
    <name evidence="7" type="ORF">CRM22_006970</name>
</gene>
<dbReference type="CDD" id="cd00190">
    <property type="entry name" value="Tryp_SPc"/>
    <property type="match status" value="1"/>
</dbReference>
<evidence type="ECO:0000256" key="3">
    <source>
        <dbReference type="ARBA" id="ARBA00022729"/>
    </source>
</evidence>
<keyword evidence="8" id="KW-1185">Reference proteome</keyword>
<evidence type="ECO:0000313" key="7">
    <source>
        <dbReference type="EMBL" id="TGZ63361.1"/>
    </source>
</evidence>
<comment type="caution">
    <text evidence="7">The sequence shown here is derived from an EMBL/GenBank/DDBJ whole genome shotgun (WGS) entry which is preliminary data.</text>
</comment>
<dbReference type="GO" id="GO:0006508">
    <property type="term" value="P:proteolysis"/>
    <property type="evidence" value="ECO:0007669"/>
    <property type="project" value="InterPro"/>
</dbReference>
<comment type="subcellular location">
    <subcellularLocation>
        <location evidence="1">Secreted</location>
    </subcellularLocation>
</comment>
<dbReference type="InterPro" id="IPR009003">
    <property type="entry name" value="Peptidase_S1_PA"/>
</dbReference>
<organism evidence="7 8">
    <name type="scientific">Opisthorchis felineus</name>
    <dbReference type="NCBI Taxonomy" id="147828"/>
    <lineage>
        <taxon>Eukaryota</taxon>
        <taxon>Metazoa</taxon>
        <taxon>Spiralia</taxon>
        <taxon>Lophotrochozoa</taxon>
        <taxon>Platyhelminthes</taxon>
        <taxon>Trematoda</taxon>
        <taxon>Digenea</taxon>
        <taxon>Opisthorchiida</taxon>
        <taxon>Opisthorchiata</taxon>
        <taxon>Opisthorchiidae</taxon>
        <taxon>Opisthorchis</taxon>
    </lineage>
</organism>
<evidence type="ECO:0000313" key="8">
    <source>
        <dbReference type="Proteomes" id="UP000308267"/>
    </source>
</evidence>
<sequence>MAVGQPLLTATPDFHASHLYVLLVTLSATGQNQELYENFHCNLMVVQTEFWSNLLQHLGHRTPTENVSIRSHCGRNRYDGNIYRYHPIFKRIIGGDESSVAEWPWLVSLQLHEPKMRKRSAAPVFDLENLNQASLKQLEAAMAEIRSRLKDISPESYVDDQSGEELGGNLSLTGHICAGALISPWWILSARHCFDEETHPLLSSSPDRWTAILGEHNMNKMDAQQAEYEIAKIITFPPTDTSADDSTFKSDIALLKLARPAVLNEYIQIVCLPYPEEVFLEGQMCSVAGWGFTEENGEISKIPRHIRIPLVSTETCQERYSKFRSPTIQEWMICAGGIPGKDACQVYTIMAYRFFMSLSGSKKYDSGGPLVCRSLSDNQWIVTGIVSIGIRCASQYPGVYTKVTSFLDWIRNVTNTL</sequence>
<proteinExistence type="predicted"/>
<keyword evidence="5" id="KW-0325">Glycoprotein</keyword>
<dbReference type="PANTHER" id="PTHR24252">
    <property type="entry name" value="ACROSIN-RELATED"/>
    <property type="match status" value="1"/>
</dbReference>
<dbReference type="GO" id="GO:0005576">
    <property type="term" value="C:extracellular region"/>
    <property type="evidence" value="ECO:0007669"/>
    <property type="project" value="UniProtKB-SubCell"/>
</dbReference>
<feature type="domain" description="Peptidase S1" evidence="6">
    <location>
        <begin position="92"/>
        <end position="415"/>
    </location>
</feature>
<name>A0A4S2LIR7_OPIFE</name>
<evidence type="ECO:0000256" key="4">
    <source>
        <dbReference type="ARBA" id="ARBA00023157"/>
    </source>
</evidence>
<evidence type="ECO:0000256" key="1">
    <source>
        <dbReference type="ARBA" id="ARBA00004613"/>
    </source>
</evidence>
<dbReference type="SUPFAM" id="SSF50494">
    <property type="entry name" value="Trypsin-like serine proteases"/>
    <property type="match status" value="1"/>
</dbReference>